<feature type="region of interest" description="Disordered" evidence="1">
    <location>
        <begin position="186"/>
        <end position="320"/>
    </location>
</feature>
<dbReference type="EMBL" id="QXGC01001404">
    <property type="protein sequence ID" value="KAE9203686.1"/>
    <property type="molecule type" value="Genomic_DNA"/>
</dbReference>
<feature type="compositionally biased region" description="Basic and acidic residues" evidence="1">
    <location>
        <begin position="531"/>
        <end position="555"/>
    </location>
</feature>
<evidence type="ECO:0000313" key="3">
    <source>
        <dbReference type="Proteomes" id="UP000476176"/>
    </source>
</evidence>
<dbReference type="AlphaFoldDB" id="A0A6G0NDL9"/>
<reference evidence="2 3" key="1">
    <citation type="submission" date="2018-09" db="EMBL/GenBank/DDBJ databases">
        <title>Genomic investigation of the strawberry pathogen Phytophthora fragariae indicates pathogenicity is determined by transcriptional variation in three key races.</title>
        <authorList>
            <person name="Adams T.M."/>
            <person name="Armitage A.D."/>
            <person name="Sobczyk M.K."/>
            <person name="Bates H.J."/>
            <person name="Dunwell J.M."/>
            <person name="Nellist C.F."/>
            <person name="Harrison R.J."/>
        </authorList>
    </citation>
    <scope>NUCLEOTIDE SEQUENCE [LARGE SCALE GENOMIC DNA]</scope>
    <source>
        <strain evidence="2 3">BC-23</strain>
    </source>
</reference>
<name>A0A6G0NDL9_9STRA</name>
<feature type="compositionally biased region" description="Low complexity" evidence="1">
    <location>
        <begin position="210"/>
        <end position="220"/>
    </location>
</feature>
<accession>A0A6G0NDL9</accession>
<feature type="compositionally biased region" description="Polar residues" evidence="1">
    <location>
        <begin position="27"/>
        <end position="37"/>
    </location>
</feature>
<evidence type="ECO:0000256" key="1">
    <source>
        <dbReference type="SAM" id="MobiDB-lite"/>
    </source>
</evidence>
<feature type="compositionally biased region" description="Basic and acidic residues" evidence="1">
    <location>
        <begin position="570"/>
        <end position="583"/>
    </location>
</feature>
<feature type="compositionally biased region" description="Acidic residues" evidence="1">
    <location>
        <begin position="62"/>
        <end position="87"/>
    </location>
</feature>
<dbReference type="Proteomes" id="UP000476176">
    <property type="component" value="Unassembled WGS sequence"/>
</dbReference>
<feature type="region of interest" description="Disordered" evidence="1">
    <location>
        <begin position="570"/>
        <end position="589"/>
    </location>
</feature>
<evidence type="ECO:0000313" key="2">
    <source>
        <dbReference type="EMBL" id="KAE9203686.1"/>
    </source>
</evidence>
<organism evidence="2 3">
    <name type="scientific">Phytophthora fragariae</name>
    <dbReference type="NCBI Taxonomy" id="53985"/>
    <lineage>
        <taxon>Eukaryota</taxon>
        <taxon>Sar</taxon>
        <taxon>Stramenopiles</taxon>
        <taxon>Oomycota</taxon>
        <taxon>Peronosporomycetes</taxon>
        <taxon>Peronosporales</taxon>
        <taxon>Peronosporaceae</taxon>
        <taxon>Phytophthora</taxon>
    </lineage>
</organism>
<sequence length="714" mass="78302">MSESSEEEREEEQATVLPTPLRRSVSVGGQENENRTSVLRALWAQQHQEEQKDAEERFAAEQGDEDDEDEEDEEDDEDGSEEDEGADQGDRVKTEPGFEQEADAARYRRELEERYAAEVARARWMSSGGQSYGGYGGAYNPPPAEYGGYGRAREETPPGRRPSGFIPVYTGAEVRRSDSPAYGWNQTAWPVPPREPLRPFGWTPGTGWSPAPAANAPAKVVIKKEKTKKPTTKKATTVATTATPTKPSTVPAQPKKKKSTKNGGTPADKGGMTTDRNAWNATPFPAQPSATVPDMYRPVDEDEDFEDATPAKSAAASETPALLKPMVDQVKALAQEVRSFVKDEKEWRTKVNNELRASPQPLNGSEGNGGREEEKNAAVAVPESVVSVKRNDETETKRGRTWVYRAADAKLAEPKDGDEVKECPVVGVGAEVKESPVVRVDETEGVAVLKEVVACPEANEFVEEKADDKLKESIDQVEIVIAVNETVAEELKEGVGVSVPEPEDGSGLRTVLDEGDKAELAGETVPDGADEVERGCVREKKKNMRPENEMNAKETEAVVYSNIGVPAIDGSREDSAVKNRAEGEEPTVETSPLVIRALGRRAVYEWLKKVRNEGTPLEPSHRDQVPEVDWVQLLAVTAESTKRDSVPLPDWVTFSEWVECNHSKCGELVWKKLLELKADETIPNEEKEPRTKTPVDFDSSSLYVELAEAVHGGG</sequence>
<proteinExistence type="predicted"/>
<feature type="region of interest" description="Disordered" evidence="1">
    <location>
        <begin position="349"/>
        <end position="397"/>
    </location>
</feature>
<feature type="compositionally biased region" description="Acidic residues" evidence="1">
    <location>
        <begin position="1"/>
        <end position="13"/>
    </location>
</feature>
<feature type="compositionally biased region" description="Low complexity" evidence="1">
    <location>
        <begin position="233"/>
        <end position="252"/>
    </location>
</feature>
<comment type="caution">
    <text evidence="2">The sequence shown here is derived from an EMBL/GenBank/DDBJ whole genome shotgun (WGS) entry which is preliminary data.</text>
</comment>
<protein>
    <submittedName>
        <fullName evidence="2">Uncharacterized protein</fullName>
    </submittedName>
</protein>
<feature type="region of interest" description="Disordered" evidence="1">
    <location>
        <begin position="492"/>
        <end position="555"/>
    </location>
</feature>
<feature type="compositionally biased region" description="Basic and acidic residues" evidence="1">
    <location>
        <begin position="511"/>
        <end position="520"/>
    </location>
</feature>
<feature type="compositionally biased region" description="Basic and acidic residues" evidence="1">
    <location>
        <begin position="47"/>
        <end position="59"/>
    </location>
</feature>
<feature type="compositionally biased region" description="Low complexity" evidence="1">
    <location>
        <begin position="377"/>
        <end position="388"/>
    </location>
</feature>
<feature type="region of interest" description="Disordered" evidence="1">
    <location>
        <begin position="146"/>
        <end position="168"/>
    </location>
</feature>
<gene>
    <name evidence="2" type="ORF">PF004_g18067</name>
</gene>
<feature type="region of interest" description="Disordered" evidence="1">
    <location>
        <begin position="1"/>
        <end position="106"/>
    </location>
</feature>